<dbReference type="PANTHER" id="PTHR43668">
    <property type="entry name" value="ALLANTOINASE"/>
    <property type="match status" value="1"/>
</dbReference>
<evidence type="ECO:0000256" key="3">
    <source>
        <dbReference type="ARBA" id="ARBA00010286"/>
    </source>
</evidence>
<keyword evidence="5 7" id="KW-0378">Hydrolase</keyword>
<gene>
    <name evidence="7" type="ORF">KK060_05340</name>
</gene>
<evidence type="ECO:0000313" key="8">
    <source>
        <dbReference type="Proteomes" id="UP000772618"/>
    </source>
</evidence>
<dbReference type="CDD" id="cd01318">
    <property type="entry name" value="DHOase_IIb"/>
    <property type="match status" value="1"/>
</dbReference>
<evidence type="ECO:0000313" key="7">
    <source>
        <dbReference type="EMBL" id="MBT1702693.1"/>
    </source>
</evidence>
<keyword evidence="8" id="KW-1185">Reference proteome</keyword>
<proteinExistence type="inferred from homology"/>
<sequence length="445" mass="49525">MKTTLILNANIVNEGKVFTADVLIKGQFIERIGENITVAADEVIDAKGKYLMPGVIDDQVHFREPGLTHKATIQTEARAAVAGGVTSFMEMPNTNPPTFTQELLESKYSIASQSSLANYSFYIGASNDNLDEVMKTDVTKVCGLKIFMGSSTGNLLVDNEKMLEGFFSRFPSLIATHCEDEFTIRKNTEEFKAKYGEDVPVSAHPLIRSEEACYKSSSFAVDLAKKHGTKLHILHISTAKEIALFDNSIPLSKKKITAEACVHHLWFNDKDYTRLGTRIKWNPAVKTAHDQQSIFNGVLNDNIDVIATDHAPHTLEEKAGSYFKAPSGGPLIQHSLVAMCEFYHQGKISLEKIAEKMSHNPAILFQISKRGFIREGYFADLVLVDLQSAWTVSPSNIYAKCGWSPFEGQDFKSKVTHTFVSGHLAYNNGTFDERQKGLRLLFNRS</sequence>
<evidence type="ECO:0000259" key="6">
    <source>
        <dbReference type="Pfam" id="PF01979"/>
    </source>
</evidence>
<reference evidence="7 8" key="1">
    <citation type="submission" date="2021-05" db="EMBL/GenBank/DDBJ databases">
        <title>A Polyphasic approach of four new species of the genus Ohtaekwangia: Ohtaekwangia histidinii sp. nov., Ohtaekwangia cretensis sp. nov., Ohtaekwangia indiensis sp. nov., Ohtaekwangia reichenbachii sp. nov. from diverse environment.</title>
        <authorList>
            <person name="Octaviana S."/>
        </authorList>
    </citation>
    <scope>NUCLEOTIDE SEQUENCE [LARGE SCALE GENOMIC DNA]</scope>
    <source>
        <strain evidence="7 8">PWU20</strain>
    </source>
</reference>
<dbReference type="Gene3D" id="2.30.40.10">
    <property type="entry name" value="Urease, subunit C, domain 1"/>
    <property type="match status" value="1"/>
</dbReference>
<dbReference type="InterPro" id="IPR011059">
    <property type="entry name" value="Metal-dep_hydrolase_composite"/>
</dbReference>
<comment type="function">
    <text evidence="2">Catalyzes the reversible cyclization of carbamoyl aspartate to dihydroorotate.</text>
</comment>
<dbReference type="InterPro" id="IPR032466">
    <property type="entry name" value="Metal_Hydrolase"/>
</dbReference>
<comment type="caution">
    <text evidence="7">The sequence shown here is derived from an EMBL/GenBank/DDBJ whole genome shotgun (WGS) entry which is preliminary data.</text>
</comment>
<name>A0ABS5VML6_9BACT</name>
<dbReference type="EC" id="3.5.2.3" evidence="7"/>
<dbReference type="NCBIfam" id="TIGR00857">
    <property type="entry name" value="pyrC_multi"/>
    <property type="match status" value="1"/>
</dbReference>
<evidence type="ECO:0000256" key="1">
    <source>
        <dbReference type="ARBA" id="ARBA00001947"/>
    </source>
</evidence>
<dbReference type="NCBIfam" id="NF006688">
    <property type="entry name" value="PRK09236.1"/>
    <property type="match status" value="1"/>
</dbReference>
<dbReference type="Proteomes" id="UP000772618">
    <property type="component" value="Unassembled WGS sequence"/>
</dbReference>
<dbReference type="GO" id="GO:0004151">
    <property type="term" value="F:dihydroorotase activity"/>
    <property type="evidence" value="ECO:0007669"/>
    <property type="project" value="UniProtKB-EC"/>
</dbReference>
<dbReference type="Gene3D" id="3.20.20.140">
    <property type="entry name" value="Metal-dependent hydrolases"/>
    <property type="match status" value="1"/>
</dbReference>
<organism evidence="7 8">
    <name type="scientific">Chryseosolibacter indicus</name>
    <dbReference type="NCBI Taxonomy" id="2782351"/>
    <lineage>
        <taxon>Bacteria</taxon>
        <taxon>Pseudomonadati</taxon>
        <taxon>Bacteroidota</taxon>
        <taxon>Cytophagia</taxon>
        <taxon>Cytophagales</taxon>
        <taxon>Chryseotaleaceae</taxon>
        <taxon>Chryseosolibacter</taxon>
    </lineage>
</organism>
<dbReference type="InterPro" id="IPR002195">
    <property type="entry name" value="Dihydroorotase_CS"/>
</dbReference>
<dbReference type="InterPro" id="IPR050138">
    <property type="entry name" value="DHOase/Allantoinase_Hydrolase"/>
</dbReference>
<evidence type="ECO:0000256" key="5">
    <source>
        <dbReference type="ARBA" id="ARBA00022801"/>
    </source>
</evidence>
<dbReference type="Pfam" id="PF01979">
    <property type="entry name" value="Amidohydro_1"/>
    <property type="match status" value="1"/>
</dbReference>
<dbReference type="SUPFAM" id="SSF51338">
    <property type="entry name" value="Composite domain of metallo-dependent hydrolases"/>
    <property type="match status" value="1"/>
</dbReference>
<dbReference type="EMBL" id="JAHESD010000007">
    <property type="protein sequence ID" value="MBT1702693.1"/>
    <property type="molecule type" value="Genomic_DNA"/>
</dbReference>
<comment type="similarity">
    <text evidence="3">Belongs to the metallo-dependent hydrolases superfamily. DHOase family. Class I DHOase subfamily.</text>
</comment>
<protein>
    <submittedName>
        <fullName evidence="7">Dihydroorotase</fullName>
        <ecNumber evidence="7">3.5.2.3</ecNumber>
    </submittedName>
</protein>
<evidence type="ECO:0000256" key="2">
    <source>
        <dbReference type="ARBA" id="ARBA00002368"/>
    </source>
</evidence>
<comment type="cofactor">
    <cofactor evidence="1">
        <name>Zn(2+)</name>
        <dbReference type="ChEBI" id="CHEBI:29105"/>
    </cofactor>
</comment>
<keyword evidence="4" id="KW-0479">Metal-binding</keyword>
<feature type="domain" description="Amidohydrolase-related" evidence="6">
    <location>
        <begin position="50"/>
        <end position="424"/>
    </location>
</feature>
<evidence type="ECO:0000256" key="4">
    <source>
        <dbReference type="ARBA" id="ARBA00022723"/>
    </source>
</evidence>
<accession>A0ABS5VML6</accession>
<dbReference type="SUPFAM" id="SSF51556">
    <property type="entry name" value="Metallo-dependent hydrolases"/>
    <property type="match status" value="1"/>
</dbReference>
<dbReference type="PANTHER" id="PTHR43668:SF4">
    <property type="entry name" value="ALLANTOINASE"/>
    <property type="match status" value="1"/>
</dbReference>
<dbReference type="InterPro" id="IPR006680">
    <property type="entry name" value="Amidohydro-rel"/>
</dbReference>
<dbReference type="PROSITE" id="PS00483">
    <property type="entry name" value="DIHYDROOROTASE_2"/>
    <property type="match status" value="1"/>
</dbReference>
<dbReference type="RefSeq" id="WP_254152659.1">
    <property type="nucleotide sequence ID" value="NZ_JAHESD010000007.1"/>
</dbReference>